<dbReference type="NCBIfam" id="NF038092">
    <property type="entry name" value="T4SS_ComB10"/>
    <property type="match status" value="1"/>
</dbReference>
<accession>J0Q6J8</accession>
<dbReference type="InterPro" id="IPR005498">
    <property type="entry name" value="T4SS_VirB10/TraB/TrbI"/>
</dbReference>
<protein>
    <submittedName>
        <fullName evidence="7">TrbI domain protein</fullName>
    </submittedName>
</protein>
<dbReference type="CDD" id="cd16429">
    <property type="entry name" value="VirB10"/>
    <property type="match status" value="1"/>
</dbReference>
<evidence type="ECO:0000256" key="6">
    <source>
        <dbReference type="SAM" id="MobiDB-lite"/>
    </source>
</evidence>
<dbReference type="Proteomes" id="UP000005838">
    <property type="component" value="Unassembled WGS sequence"/>
</dbReference>
<evidence type="ECO:0000256" key="2">
    <source>
        <dbReference type="ARBA" id="ARBA00010265"/>
    </source>
</evidence>
<dbReference type="GO" id="GO:0016020">
    <property type="term" value="C:membrane"/>
    <property type="evidence" value="ECO:0007669"/>
    <property type="project" value="UniProtKB-SubCell"/>
</dbReference>
<feature type="compositionally biased region" description="Low complexity" evidence="6">
    <location>
        <begin position="559"/>
        <end position="590"/>
    </location>
</feature>
<evidence type="ECO:0000313" key="8">
    <source>
        <dbReference type="Proteomes" id="UP000005838"/>
    </source>
</evidence>
<dbReference type="EMBL" id="AKPP01000004">
    <property type="protein sequence ID" value="EJC06461.1"/>
    <property type="molecule type" value="Genomic_DNA"/>
</dbReference>
<evidence type="ECO:0000256" key="5">
    <source>
        <dbReference type="ARBA" id="ARBA00023136"/>
    </source>
</evidence>
<keyword evidence="3" id="KW-0812">Transmembrane</keyword>
<dbReference type="PATRIC" id="fig|992080.3.peg.1613"/>
<comment type="similarity">
    <text evidence="2">Belongs to the TrbI/VirB10 family.</text>
</comment>
<evidence type="ECO:0000256" key="1">
    <source>
        <dbReference type="ARBA" id="ARBA00004167"/>
    </source>
</evidence>
<dbReference type="Gene3D" id="1.10.1200.160">
    <property type="match status" value="1"/>
</dbReference>
<evidence type="ECO:0000313" key="7">
    <source>
        <dbReference type="EMBL" id="EJC06461.1"/>
    </source>
</evidence>
<comment type="subcellular location">
    <subcellularLocation>
        <location evidence="1">Membrane</location>
        <topology evidence="1">Single-pass membrane protein</topology>
    </subcellularLocation>
</comment>
<keyword evidence="4" id="KW-1133">Transmembrane helix</keyword>
<sequence>MKQSLLKKIGLGVGGFVVLMALGLLANKGSNNNNKEEIFQVSESKFPLSDYFFEEVKEEPKEKAKETPEVTTQEPTTQTSPNPSVSANPNIKDYSHLNNNLNQQNNTITHLQQVLQSPSKIKPKPKHTKEQLEFLNTRLKPLEPTKPATKPETEYGVDSFTNLKYKDIGTNEHKLLRTITADRMIPAFLITPISSQIAGKVTAQVESDIFASMGRAVLIPKGSKVIGYYNNNNQIGQYRLNIAWTRIITPQGINIMLTNARGADVKGYNGLVGKYISRNFQRYGIPLLTNTLSNGLLIGITSALANRQNRKGDGNPFFGDYLLMQLTRNTGMGINQVINQMLRQYGAQNPIIIIREGSRVFISPNLDIFIPKPKDGEVLAEFFKEKNPQSKQKRKLTMKKKSNVFKILMSLCVALSNSHALVIQTMQDWNLRKNSEFKALVVVGNKVQENTIAMGNYKVSKNRANLSISVTHIKKGNDYKTLQSPPNAIKEIKSKLVLKKGTRIVLGGENDSEMSNAIGVSKSAYVSSKNGKGFSGSGASGMGYASGYGDTSNNAGSNGTSANGVNGTSGNNGAKGENGSNGANGANGTSGYQGVGSNPFPPIAGSGNGSSGSSNSGYTPFMSGGGGIGGMGGGFIPFPYSPGLQNGSGANGINGTNGIDGTSGANGSNSANGGTASADSHYTNEFCAAPIRNGNTMNIDIVDRNGSCFKMQAFRNDNVCQYNYDFENMKAIKQTQFYFINRENKSINIGGCVDLYGEQFEFPMYEDANKCKLDTTTNKGYGSGMASFFQTEILFRGLDNLIHVAKPCTDFANVQEQLVKYDNDPSTRTVQRVIDQYY</sequence>
<feature type="compositionally biased region" description="Low complexity" evidence="6">
    <location>
        <begin position="69"/>
        <end position="79"/>
    </location>
</feature>
<dbReference type="InterPro" id="IPR048018">
    <property type="entry name" value="T4SS_ComB10-like"/>
</dbReference>
<comment type="caution">
    <text evidence="7">The sequence shown here is derived from an EMBL/GenBank/DDBJ whole genome shotgun (WGS) entry which is preliminary data.</text>
</comment>
<dbReference type="AlphaFoldDB" id="J0Q6J8"/>
<keyword evidence="5" id="KW-0472">Membrane</keyword>
<feature type="compositionally biased region" description="Basic and acidic residues" evidence="6">
    <location>
        <begin position="57"/>
        <end position="68"/>
    </location>
</feature>
<feature type="compositionally biased region" description="Polar residues" evidence="6">
    <location>
        <begin position="80"/>
        <end position="89"/>
    </location>
</feature>
<organism evidence="7 8">
    <name type="scientific">Helicobacter pylori Hp P-15</name>
    <dbReference type="NCBI Taxonomy" id="992080"/>
    <lineage>
        <taxon>Bacteria</taxon>
        <taxon>Pseudomonadati</taxon>
        <taxon>Campylobacterota</taxon>
        <taxon>Epsilonproteobacteria</taxon>
        <taxon>Campylobacterales</taxon>
        <taxon>Helicobacteraceae</taxon>
        <taxon>Helicobacter</taxon>
    </lineage>
</organism>
<name>J0Q6J8_HELPX</name>
<feature type="region of interest" description="Disordered" evidence="6">
    <location>
        <begin position="57"/>
        <end position="101"/>
    </location>
</feature>
<evidence type="ECO:0000256" key="3">
    <source>
        <dbReference type="ARBA" id="ARBA00022692"/>
    </source>
</evidence>
<dbReference type="InterPro" id="IPR042217">
    <property type="entry name" value="T4SS_VirB10/TrbI"/>
</dbReference>
<gene>
    <name evidence="7" type="ORF">HPHPP15_1657</name>
</gene>
<dbReference type="Gene3D" id="2.40.128.260">
    <property type="entry name" value="Type IV secretion system, VirB10/TraB/TrbI"/>
    <property type="match status" value="1"/>
</dbReference>
<dbReference type="Pfam" id="PF03743">
    <property type="entry name" value="TrbI"/>
    <property type="match status" value="1"/>
</dbReference>
<reference evidence="7 8" key="1">
    <citation type="journal article" date="2013" name="Pathog. Dis.">
        <title>Genome sequences of 65 Helicobacter pylori strains isolated from asymptomatic individuals and patients with gastric cancer, peptic ulcer disease, or gastritis.</title>
        <authorList>
            <person name="Blanchard T.G."/>
            <person name="Czinn S.J."/>
            <person name="Correa P."/>
            <person name="Nakazawa T."/>
            <person name="Keelan M."/>
            <person name="Morningstar L."/>
            <person name="Santana-Cruz I."/>
            <person name="Maroo A."/>
            <person name="McCracken C."/>
            <person name="Shefchek K."/>
            <person name="Daugherty S."/>
            <person name="Song Y."/>
            <person name="Fraser C.M."/>
            <person name="Fricke W.F."/>
        </authorList>
    </citation>
    <scope>NUCLEOTIDE SEQUENCE [LARGE SCALE GENOMIC DNA]</scope>
    <source>
        <strain evidence="7 8">Hp P-15</strain>
    </source>
</reference>
<feature type="region of interest" description="Disordered" evidence="6">
    <location>
        <begin position="559"/>
        <end position="614"/>
    </location>
</feature>
<evidence type="ECO:0000256" key="4">
    <source>
        <dbReference type="ARBA" id="ARBA00022989"/>
    </source>
</evidence>
<proteinExistence type="inferred from homology"/>